<dbReference type="Pfam" id="PF13365">
    <property type="entry name" value="Trypsin_2"/>
    <property type="match status" value="1"/>
</dbReference>
<name>A0ABQ1GLW8_9BACL</name>
<dbReference type="SUPFAM" id="SSF50494">
    <property type="entry name" value="Trypsin-like serine proteases"/>
    <property type="match status" value="1"/>
</dbReference>
<evidence type="ECO:0000259" key="6">
    <source>
        <dbReference type="SMART" id="SM00228"/>
    </source>
</evidence>
<dbReference type="GO" id="GO:0008233">
    <property type="term" value="F:peptidase activity"/>
    <property type="evidence" value="ECO:0007669"/>
    <property type="project" value="UniProtKB-KW"/>
</dbReference>
<proteinExistence type="inferred from homology"/>
<dbReference type="InterPro" id="IPR036034">
    <property type="entry name" value="PDZ_sf"/>
</dbReference>
<dbReference type="EMBL" id="BMEX01000005">
    <property type="protein sequence ID" value="GGA46411.1"/>
    <property type="molecule type" value="Genomic_DNA"/>
</dbReference>
<dbReference type="InterPro" id="IPR001478">
    <property type="entry name" value="PDZ"/>
</dbReference>
<dbReference type="InterPro" id="IPR043504">
    <property type="entry name" value="Peptidase_S1_PA_chymotrypsin"/>
</dbReference>
<comment type="caution">
    <text evidence="7">The sequence shown here is derived from an EMBL/GenBank/DDBJ whole genome shotgun (WGS) entry which is preliminary data.</text>
</comment>
<comment type="similarity">
    <text evidence="1">Belongs to the peptidase S1C family.</text>
</comment>
<dbReference type="InterPro" id="IPR051201">
    <property type="entry name" value="Chloro_Bact_Ser_Proteases"/>
</dbReference>
<sequence>MGYYDQSDRVRRGMLVFLTAIISAVIGGLLVLTLSPALVRMGLLPQEYFSRGNAPLSEGAGPTQSVSVDVNNDITKAVQQVRPAVVGVVNIQESGGPFNQEPVQSGTGSGVIFEKKGEKALVVTNHHVIEGASQIGVVIPGEDGGKNVGAKLLGSDKATDLAVLEISSKYVTKVAKFGNSDQVKAGEPAIAIGNPLGLEFSQSVTAGVISSPQRQIKVSETMDMDVIQTDAAINPGNSGGALVNAAGQLIGINSLKIAEQGVEGLGFAIPVNDAKPILNDLIQFGEVHRPYLGVALRDLETVDLQARSTKLHLPDSVTRGVVILDITPGSSSAKAGLQRLDVIVQLDEQKIRDGSDLRSYLWKKKEIGDQMKVVFYRDGEKKSVTLTLTKAPKHLS</sequence>
<dbReference type="SUPFAM" id="SSF50156">
    <property type="entry name" value="PDZ domain-like"/>
    <property type="match status" value="1"/>
</dbReference>
<protein>
    <submittedName>
        <fullName evidence="7">Serine protease YyxA</fullName>
    </submittedName>
</protein>
<keyword evidence="3" id="KW-0378">Hydrolase</keyword>
<keyword evidence="8" id="KW-1185">Reference proteome</keyword>
<evidence type="ECO:0000256" key="3">
    <source>
        <dbReference type="ARBA" id="ARBA00022801"/>
    </source>
</evidence>
<evidence type="ECO:0000256" key="2">
    <source>
        <dbReference type="ARBA" id="ARBA00022670"/>
    </source>
</evidence>
<keyword evidence="4" id="KW-0720">Serine protease</keyword>
<dbReference type="PANTHER" id="PTHR43343">
    <property type="entry name" value="PEPTIDASE S12"/>
    <property type="match status" value="1"/>
</dbReference>
<keyword evidence="2 7" id="KW-0645">Protease</keyword>
<reference evidence="8" key="1">
    <citation type="journal article" date="2019" name="Int. J. Syst. Evol. Microbiol.">
        <title>The Global Catalogue of Microorganisms (GCM) 10K type strain sequencing project: providing services to taxonomists for standard genome sequencing and annotation.</title>
        <authorList>
            <consortium name="The Broad Institute Genomics Platform"/>
            <consortium name="The Broad Institute Genome Sequencing Center for Infectious Disease"/>
            <person name="Wu L."/>
            <person name="Ma J."/>
        </authorList>
    </citation>
    <scope>NUCLEOTIDE SEQUENCE [LARGE SCALE GENOMIC DNA]</scope>
    <source>
        <strain evidence="8">CGMCC 1.12404</strain>
    </source>
</reference>
<keyword evidence="5" id="KW-0472">Membrane</keyword>
<dbReference type="Gene3D" id="2.30.42.10">
    <property type="match status" value="1"/>
</dbReference>
<keyword evidence="5" id="KW-0812">Transmembrane</keyword>
<evidence type="ECO:0000313" key="7">
    <source>
        <dbReference type="EMBL" id="GGA46411.1"/>
    </source>
</evidence>
<evidence type="ECO:0000256" key="5">
    <source>
        <dbReference type="SAM" id="Phobius"/>
    </source>
</evidence>
<gene>
    <name evidence="7" type="primary">yyxA</name>
    <name evidence="7" type="ORF">GCM10007416_19470</name>
</gene>
<dbReference type="Gene3D" id="2.40.10.10">
    <property type="entry name" value="Trypsin-like serine proteases"/>
    <property type="match status" value="2"/>
</dbReference>
<dbReference type="PANTHER" id="PTHR43343:SF3">
    <property type="entry name" value="PROTEASE DO-LIKE 8, CHLOROPLASTIC"/>
    <property type="match status" value="1"/>
</dbReference>
<dbReference type="Pfam" id="PF13180">
    <property type="entry name" value="PDZ_2"/>
    <property type="match status" value="1"/>
</dbReference>
<accession>A0ABQ1GLW8</accession>
<dbReference type="InterPro" id="IPR001940">
    <property type="entry name" value="Peptidase_S1C"/>
</dbReference>
<dbReference type="RefSeq" id="WP_229736019.1">
    <property type="nucleotide sequence ID" value="NZ_BMEX01000005.1"/>
</dbReference>
<dbReference type="Proteomes" id="UP000617979">
    <property type="component" value="Unassembled WGS sequence"/>
</dbReference>
<dbReference type="GO" id="GO:0006508">
    <property type="term" value="P:proteolysis"/>
    <property type="evidence" value="ECO:0007669"/>
    <property type="project" value="UniProtKB-KW"/>
</dbReference>
<dbReference type="InterPro" id="IPR009003">
    <property type="entry name" value="Peptidase_S1_PA"/>
</dbReference>
<dbReference type="SMART" id="SM00228">
    <property type="entry name" value="PDZ"/>
    <property type="match status" value="1"/>
</dbReference>
<evidence type="ECO:0000256" key="4">
    <source>
        <dbReference type="ARBA" id="ARBA00022825"/>
    </source>
</evidence>
<organism evidence="7 8">
    <name type="scientific">Kroppenstedtia guangzhouensis</name>
    <dbReference type="NCBI Taxonomy" id="1274356"/>
    <lineage>
        <taxon>Bacteria</taxon>
        <taxon>Bacillati</taxon>
        <taxon>Bacillota</taxon>
        <taxon>Bacilli</taxon>
        <taxon>Bacillales</taxon>
        <taxon>Thermoactinomycetaceae</taxon>
        <taxon>Kroppenstedtia</taxon>
    </lineage>
</organism>
<keyword evidence="5" id="KW-1133">Transmembrane helix</keyword>
<feature type="domain" description="PDZ" evidence="6">
    <location>
        <begin position="290"/>
        <end position="379"/>
    </location>
</feature>
<dbReference type="PRINTS" id="PR00834">
    <property type="entry name" value="PROTEASES2C"/>
</dbReference>
<evidence type="ECO:0000313" key="8">
    <source>
        <dbReference type="Proteomes" id="UP000617979"/>
    </source>
</evidence>
<evidence type="ECO:0000256" key="1">
    <source>
        <dbReference type="ARBA" id="ARBA00010541"/>
    </source>
</evidence>
<feature type="transmembrane region" description="Helical" evidence="5">
    <location>
        <begin position="12"/>
        <end position="34"/>
    </location>
</feature>